<dbReference type="Gene3D" id="2.40.50.120">
    <property type="match status" value="1"/>
</dbReference>
<dbReference type="SMART" id="SM00643">
    <property type="entry name" value="C345C"/>
    <property type="match status" value="1"/>
</dbReference>
<comment type="subcellular location">
    <subcellularLocation>
        <location evidence="1">Secreted</location>
    </subcellularLocation>
</comment>
<dbReference type="InterPro" id="IPR050440">
    <property type="entry name" value="Laminin/Netrin_ECM"/>
</dbReference>
<dbReference type="AlphaFoldDB" id="A0A182FJ08"/>
<dbReference type="InterPro" id="IPR056863">
    <property type="entry name" value="LMN_ATRN_NET-like_EGF"/>
</dbReference>
<keyword evidence="9" id="KW-1185">Reference proteome</keyword>
<dbReference type="GO" id="GO:0005604">
    <property type="term" value="C:basement membrane"/>
    <property type="evidence" value="ECO:0007669"/>
    <property type="project" value="UniProtKB-ARBA"/>
</dbReference>
<dbReference type="GO" id="GO:0016358">
    <property type="term" value="P:dendrite development"/>
    <property type="evidence" value="ECO:0007669"/>
    <property type="project" value="TreeGrafter"/>
</dbReference>
<dbReference type="CDD" id="cd03579">
    <property type="entry name" value="NTR_netrin-1_like"/>
    <property type="match status" value="1"/>
</dbReference>
<evidence type="ECO:0000256" key="4">
    <source>
        <dbReference type="ARBA" id="ARBA00022737"/>
    </source>
</evidence>
<dbReference type="InterPro" id="IPR008993">
    <property type="entry name" value="TIMP-like_OB-fold"/>
</dbReference>
<organism evidence="8 9">
    <name type="scientific">Anopheles albimanus</name>
    <name type="common">New world malaria mosquito</name>
    <dbReference type="NCBI Taxonomy" id="7167"/>
    <lineage>
        <taxon>Eukaryota</taxon>
        <taxon>Metazoa</taxon>
        <taxon>Ecdysozoa</taxon>
        <taxon>Arthropoda</taxon>
        <taxon>Hexapoda</taxon>
        <taxon>Insecta</taxon>
        <taxon>Pterygota</taxon>
        <taxon>Neoptera</taxon>
        <taxon>Endopterygota</taxon>
        <taxon>Diptera</taxon>
        <taxon>Nematocera</taxon>
        <taxon>Culicoidea</taxon>
        <taxon>Culicidae</taxon>
        <taxon>Anophelinae</taxon>
        <taxon>Anopheles</taxon>
    </lineage>
</organism>
<dbReference type="SUPFAM" id="SSF50242">
    <property type="entry name" value="TIMP-like"/>
    <property type="match status" value="1"/>
</dbReference>
<dbReference type="SUPFAM" id="SSF57196">
    <property type="entry name" value="EGF/Laminin"/>
    <property type="match status" value="2"/>
</dbReference>
<keyword evidence="4" id="KW-0677">Repeat</keyword>
<dbReference type="InterPro" id="IPR001134">
    <property type="entry name" value="Netrin_domain"/>
</dbReference>
<keyword evidence="5" id="KW-1015">Disulfide bond</keyword>
<dbReference type="Proteomes" id="UP000069272">
    <property type="component" value="Chromosome X"/>
</dbReference>
<evidence type="ECO:0000256" key="6">
    <source>
        <dbReference type="ARBA" id="ARBA00023180"/>
    </source>
</evidence>
<dbReference type="EnsemblMetazoa" id="AALB006503-RA">
    <property type="protein sequence ID" value="AALB006503-PA"/>
    <property type="gene ID" value="AALB006503"/>
</dbReference>
<protein>
    <submittedName>
        <fullName evidence="8">Uncharacterized protein</fullName>
    </submittedName>
</protein>
<dbReference type="FunFam" id="2.10.25.10:FF:000188">
    <property type="entry name" value="Laminin subunit gamma 2"/>
    <property type="match status" value="1"/>
</dbReference>
<dbReference type="VEuPathDB" id="VectorBase:AALB006503"/>
<keyword evidence="6" id="KW-0325">Glycoprotein</keyword>
<evidence type="ECO:0000256" key="7">
    <source>
        <dbReference type="ARBA" id="ARBA00023292"/>
    </source>
</evidence>
<dbReference type="Pfam" id="PF24973">
    <property type="entry name" value="EGF_LMN_ATRN"/>
    <property type="match status" value="1"/>
</dbReference>
<reference evidence="8 9" key="1">
    <citation type="journal article" date="2017" name="G3 (Bethesda)">
        <title>The Physical Genome Mapping of Anopheles albimanus Corrected Scaffold Misassemblies and Identified Interarm Rearrangements in Genus Anopheles.</title>
        <authorList>
            <person name="Artemov G.N."/>
            <person name="Peery A.N."/>
            <person name="Jiang X."/>
            <person name="Tu Z."/>
            <person name="Stegniy V.N."/>
            <person name="Sharakhova M.V."/>
            <person name="Sharakhov I.V."/>
        </authorList>
    </citation>
    <scope>NUCLEOTIDE SEQUENCE [LARGE SCALE GENOMIC DNA]</scope>
    <source>
        <strain evidence="8 9">ALBI9_A</strain>
    </source>
</reference>
<dbReference type="GO" id="GO:0009887">
    <property type="term" value="P:animal organ morphogenesis"/>
    <property type="evidence" value="ECO:0007669"/>
    <property type="project" value="TreeGrafter"/>
</dbReference>
<evidence type="ECO:0000313" key="9">
    <source>
        <dbReference type="Proteomes" id="UP000069272"/>
    </source>
</evidence>
<keyword evidence="2" id="KW-0964">Secreted</keyword>
<dbReference type="GO" id="GO:0009888">
    <property type="term" value="P:tissue development"/>
    <property type="evidence" value="ECO:0007669"/>
    <property type="project" value="TreeGrafter"/>
</dbReference>
<dbReference type="Pfam" id="PF00053">
    <property type="entry name" value="EGF_laminin"/>
    <property type="match status" value="1"/>
</dbReference>
<evidence type="ECO:0000256" key="3">
    <source>
        <dbReference type="ARBA" id="ARBA00022729"/>
    </source>
</evidence>
<reference evidence="8" key="2">
    <citation type="submission" date="2022-08" db="UniProtKB">
        <authorList>
            <consortium name="EnsemblMetazoa"/>
        </authorList>
    </citation>
    <scope>IDENTIFICATION</scope>
    <source>
        <strain evidence="8">STECLA/ALBI9_A</strain>
    </source>
</reference>
<dbReference type="CDD" id="cd00055">
    <property type="entry name" value="EGF_Lam"/>
    <property type="match status" value="2"/>
</dbReference>
<dbReference type="PANTHER" id="PTHR10574:SF365">
    <property type="entry name" value="NETRIN-A-RELATED"/>
    <property type="match status" value="1"/>
</dbReference>
<keyword evidence="3" id="KW-0732">Signal</keyword>
<proteinExistence type="predicted"/>
<dbReference type="SMART" id="SM00180">
    <property type="entry name" value="EGF_Lam"/>
    <property type="match status" value="2"/>
</dbReference>
<sequence length="347" mass="38563">MSGRVSGGVCIDCRHDTTGRHCHYCREGFYKDPTKPISHKKTCKPCDCHPIGSSGKSCNHTSGQCTCKEGVTGLNCNRCARGYQQSRSHIAPCISTYTLGSVTSTTSSAIFGPALRVAHSQDLPLSAIFLFLPAAEIPRVININHQAQNTAPESYQYDPDASESTKESESLVLFPLKKSFFAYIGVQAACRSQESLFYTHFCLTFPFLVPTDCGKCKFDTKRLNLNKFCKRDYAIMAKVTGRATAGGKNGPRDEVRFNLQVQSVFKTSNPLLTVSQRKSTMGLLVPAKNLDCRCPNIKINKSYLILGMDAKSNPDNLLLGPKTIIIEWKDDWNRRLRRYQQQAASCY</sequence>
<accession>A0A182FJ08</accession>
<dbReference type="STRING" id="7167.A0A182FJ08"/>
<dbReference type="Pfam" id="PF01759">
    <property type="entry name" value="NTR"/>
    <property type="match status" value="1"/>
</dbReference>
<dbReference type="PROSITE" id="PS50189">
    <property type="entry name" value="NTR"/>
    <property type="match status" value="1"/>
</dbReference>
<dbReference type="FunFam" id="2.10.25.10:FF:000048">
    <property type="entry name" value="Netrin 3"/>
    <property type="match status" value="1"/>
</dbReference>
<dbReference type="PROSITE" id="PS50027">
    <property type="entry name" value="EGF_LAM_2"/>
    <property type="match status" value="1"/>
</dbReference>
<evidence type="ECO:0000256" key="2">
    <source>
        <dbReference type="ARBA" id="ARBA00022525"/>
    </source>
</evidence>
<name>A0A182FJ08_ANOAL</name>
<evidence type="ECO:0000256" key="1">
    <source>
        <dbReference type="ARBA" id="ARBA00004613"/>
    </source>
</evidence>
<keyword evidence="7" id="KW-0424">Laminin EGF-like domain</keyword>
<dbReference type="GO" id="GO:0008045">
    <property type="term" value="P:motor neuron axon guidance"/>
    <property type="evidence" value="ECO:0007669"/>
    <property type="project" value="TreeGrafter"/>
</dbReference>
<evidence type="ECO:0000313" key="8">
    <source>
        <dbReference type="EnsemblMetazoa" id="AALB006503-PA"/>
    </source>
</evidence>
<evidence type="ECO:0000256" key="5">
    <source>
        <dbReference type="ARBA" id="ARBA00023157"/>
    </source>
</evidence>
<dbReference type="Gene3D" id="2.10.25.10">
    <property type="entry name" value="Laminin"/>
    <property type="match status" value="2"/>
</dbReference>
<dbReference type="InterPro" id="IPR018933">
    <property type="entry name" value="Netrin_module_non-TIMP"/>
</dbReference>
<dbReference type="PANTHER" id="PTHR10574">
    <property type="entry name" value="NETRIN/LAMININ-RELATED"/>
    <property type="match status" value="1"/>
</dbReference>
<dbReference type="InterPro" id="IPR002049">
    <property type="entry name" value="LE_dom"/>
</dbReference>
<dbReference type="GO" id="GO:0005576">
    <property type="term" value="C:extracellular region"/>
    <property type="evidence" value="ECO:0007669"/>
    <property type="project" value="UniProtKB-SubCell"/>
</dbReference>
<dbReference type="VEuPathDB" id="VectorBase:AALB20_036851"/>
<dbReference type="PROSITE" id="PS01248">
    <property type="entry name" value="EGF_LAM_1"/>
    <property type="match status" value="1"/>
</dbReference>